<reference evidence="9" key="1">
    <citation type="journal article" date="2020" name="J Insects Food Feed">
        <title>The yellow mealworm (Tenebrio molitor) genome: a resource for the emerging insects as food and feed industry.</title>
        <authorList>
            <person name="Eriksson T."/>
            <person name="Andere A."/>
            <person name="Kelstrup H."/>
            <person name="Emery V."/>
            <person name="Picard C."/>
        </authorList>
    </citation>
    <scope>NUCLEOTIDE SEQUENCE</scope>
    <source>
        <strain evidence="9">Stoneville</strain>
        <tissue evidence="9">Whole head</tissue>
    </source>
</reference>
<feature type="chain" id="PRO_5035299361" description="Partial AB-hydrolase lipase domain-containing protein" evidence="7">
    <location>
        <begin position="19"/>
        <end position="862"/>
    </location>
</feature>
<keyword evidence="3" id="KW-0378">Hydrolase</keyword>
<evidence type="ECO:0000256" key="4">
    <source>
        <dbReference type="ARBA" id="ARBA00022963"/>
    </source>
</evidence>
<gene>
    <name evidence="9" type="ORF">GEV33_002205</name>
</gene>
<accession>A0A8J6HUL8</accession>
<dbReference type="InterPro" id="IPR006693">
    <property type="entry name" value="AB_hydrolase_lipase"/>
</dbReference>
<dbReference type="EMBL" id="JABDTM020011452">
    <property type="protein sequence ID" value="KAH0820587.1"/>
    <property type="molecule type" value="Genomic_DNA"/>
</dbReference>
<feature type="domain" description="Partial AB-hydrolase lipase" evidence="8">
    <location>
        <begin position="52"/>
        <end position="109"/>
    </location>
</feature>
<comment type="caution">
    <text evidence="9">The sequence shown here is derived from an EMBL/GenBank/DDBJ whole genome shotgun (WGS) entry which is preliminary data.</text>
</comment>
<feature type="signal peptide" evidence="7">
    <location>
        <begin position="1"/>
        <end position="18"/>
    </location>
</feature>
<dbReference type="FunFam" id="3.40.50.1820:FF:000057">
    <property type="entry name" value="Lipase"/>
    <property type="match status" value="2"/>
</dbReference>
<evidence type="ECO:0000256" key="3">
    <source>
        <dbReference type="ARBA" id="ARBA00022801"/>
    </source>
</evidence>
<dbReference type="PANTHER" id="PTHR11005">
    <property type="entry name" value="LYSOSOMAL ACID LIPASE-RELATED"/>
    <property type="match status" value="1"/>
</dbReference>
<name>A0A8J6HUL8_TENMO</name>
<proteinExistence type="inferred from homology"/>
<dbReference type="Proteomes" id="UP000719412">
    <property type="component" value="Unassembled WGS sequence"/>
</dbReference>
<dbReference type="Pfam" id="PF04083">
    <property type="entry name" value="Abhydro_lipase"/>
    <property type="match status" value="2"/>
</dbReference>
<protein>
    <recommendedName>
        <fullName evidence="8">Partial AB-hydrolase lipase domain-containing protein</fullName>
    </recommendedName>
</protein>
<evidence type="ECO:0000259" key="8">
    <source>
        <dbReference type="Pfam" id="PF04083"/>
    </source>
</evidence>
<keyword evidence="10" id="KW-1185">Reference proteome</keyword>
<feature type="domain" description="Partial AB-hydrolase lipase" evidence="8">
    <location>
        <begin position="494"/>
        <end position="550"/>
    </location>
</feature>
<evidence type="ECO:0000313" key="10">
    <source>
        <dbReference type="Proteomes" id="UP000719412"/>
    </source>
</evidence>
<dbReference type="AlphaFoldDB" id="A0A8J6HUL8"/>
<dbReference type="SUPFAM" id="SSF53474">
    <property type="entry name" value="alpha/beta-Hydrolases"/>
    <property type="match status" value="2"/>
</dbReference>
<evidence type="ECO:0000256" key="2">
    <source>
        <dbReference type="ARBA" id="ARBA00022729"/>
    </source>
</evidence>
<evidence type="ECO:0000313" key="9">
    <source>
        <dbReference type="EMBL" id="KAH0820587.1"/>
    </source>
</evidence>
<dbReference type="GO" id="GO:0016042">
    <property type="term" value="P:lipid catabolic process"/>
    <property type="evidence" value="ECO:0007669"/>
    <property type="project" value="UniProtKB-KW"/>
</dbReference>
<keyword evidence="2 7" id="KW-0732">Signal</keyword>
<dbReference type="Gene3D" id="3.40.50.1820">
    <property type="entry name" value="alpha/beta hydrolase"/>
    <property type="match status" value="2"/>
</dbReference>
<dbReference type="InterPro" id="IPR029058">
    <property type="entry name" value="AB_hydrolase_fold"/>
</dbReference>
<keyword evidence="6" id="KW-0325">Glycoprotein</keyword>
<keyword evidence="4" id="KW-0442">Lipid degradation</keyword>
<keyword evidence="5" id="KW-0443">Lipid metabolism</keyword>
<sequence>MLPKLFLVLCSSFALSTAFNPSNNACTKLRDYPIKAVSKNCFVNPNVKSRTPKIIVQNRYPFEAYNVTTTDGYKLQLFRIPPKENDNRTNKQPVFLEHGIFVDSANWVYIGERSLAFVLADQGYDVWLANQRGTRYSREHTKLKDSDHKYWLYSLDDLAQYDVPAALDLIANVTGKAGSIVYMGHSRGSTVIFMYASSNPVHARRMLKGIVAFSPIAYFDFVWYLKGLSKLGPLIGKVFLFFNITVVNRHMEILISLLQVLCGYVPHLCRFGLTLSSGRTVHFLPQDLLAFYSHFPSSIATMQLTQYSQMSVSNKFQKYDYGKKENLKKYGQEKPPLYNLTNIIVPLVMYYGKHDILIKEPQVQRIYDEIGSAVKVYQSVPIGVEEDKLQKTLDTKIHINNNITDTNQLELDKHERKERKNQDTTGSIYGNEERENRYWMEEEERMCRMRREERETIEHMWRGCGDMREREEKERGEIRKWKRSSFPSSSISPKMIVQNRYPFVAYNVTTSDGYKLQLFRIPPRENDNRTNKQPIFLEHGIFVDSANWVYIGKRSLAFVLADQGYDVWLANQRGTRYSREHNKLKDSDYKYWLYSLDDLAHNDVPAALDLIANVTGKAGSIVYMGHSRGSTVILMYASSNPLHARRMLKGIVAFSPIAYLDVVWYLKGLIKLGPLIGKVLLFLNISVINRHMEILISLLQVLCGYVPHLCRFALTLSSGRTVHFLPEDLLTFYSHFPSSIATMQLIQYSQMSVSNKFQKYDYGKEENLKKYGQAEPPLYNLTNIIVPLVMYYGKHDILIKEPQVQRINEEVGCAVKVYKSVPIDVEEDILQYGHNDFIWAGDMRESLYPHLLESLENHMSSK</sequence>
<evidence type="ECO:0000256" key="1">
    <source>
        <dbReference type="ARBA" id="ARBA00010701"/>
    </source>
</evidence>
<dbReference type="GO" id="GO:0016787">
    <property type="term" value="F:hydrolase activity"/>
    <property type="evidence" value="ECO:0007669"/>
    <property type="project" value="UniProtKB-KW"/>
</dbReference>
<organism evidence="9 10">
    <name type="scientific">Tenebrio molitor</name>
    <name type="common">Yellow mealworm beetle</name>
    <dbReference type="NCBI Taxonomy" id="7067"/>
    <lineage>
        <taxon>Eukaryota</taxon>
        <taxon>Metazoa</taxon>
        <taxon>Ecdysozoa</taxon>
        <taxon>Arthropoda</taxon>
        <taxon>Hexapoda</taxon>
        <taxon>Insecta</taxon>
        <taxon>Pterygota</taxon>
        <taxon>Neoptera</taxon>
        <taxon>Endopterygota</taxon>
        <taxon>Coleoptera</taxon>
        <taxon>Polyphaga</taxon>
        <taxon>Cucujiformia</taxon>
        <taxon>Tenebrionidae</taxon>
        <taxon>Tenebrio</taxon>
    </lineage>
</organism>
<reference evidence="9" key="2">
    <citation type="submission" date="2021-08" db="EMBL/GenBank/DDBJ databases">
        <authorList>
            <person name="Eriksson T."/>
        </authorList>
    </citation>
    <scope>NUCLEOTIDE SEQUENCE</scope>
    <source>
        <strain evidence="9">Stoneville</strain>
        <tissue evidence="9">Whole head</tissue>
    </source>
</reference>
<evidence type="ECO:0000256" key="5">
    <source>
        <dbReference type="ARBA" id="ARBA00023098"/>
    </source>
</evidence>
<comment type="similarity">
    <text evidence="1">Belongs to the AB hydrolase superfamily. Lipase family.</text>
</comment>
<evidence type="ECO:0000256" key="7">
    <source>
        <dbReference type="SAM" id="SignalP"/>
    </source>
</evidence>
<evidence type="ECO:0000256" key="6">
    <source>
        <dbReference type="ARBA" id="ARBA00023180"/>
    </source>
</evidence>